<dbReference type="SUPFAM" id="SSF51126">
    <property type="entry name" value="Pectin lyase-like"/>
    <property type="match status" value="1"/>
</dbReference>
<feature type="region of interest" description="Disordered" evidence="1">
    <location>
        <begin position="1591"/>
        <end position="1610"/>
    </location>
</feature>
<dbReference type="RefSeq" id="WP_007312011.1">
    <property type="nucleotide sequence ID" value="NZ_AESD01000618.1"/>
</dbReference>
<evidence type="ECO:0000256" key="1">
    <source>
        <dbReference type="SAM" id="MobiDB-lite"/>
    </source>
</evidence>
<accession>G5J9D8</accession>
<evidence type="ECO:0000313" key="4">
    <source>
        <dbReference type="Proteomes" id="UP000003477"/>
    </source>
</evidence>
<comment type="caution">
    <text evidence="3">The sequence shown here is derived from an EMBL/GenBank/DDBJ whole genome shotgun (WGS) entry which is preliminary data.</text>
</comment>
<dbReference type="InterPro" id="IPR011050">
    <property type="entry name" value="Pectin_lyase_fold/virulence"/>
</dbReference>
<feature type="domain" description="Peptidase C-terminal archaeal/bacterial" evidence="2">
    <location>
        <begin position="1824"/>
        <end position="1906"/>
    </location>
</feature>
<dbReference type="Proteomes" id="UP000003477">
    <property type="component" value="Unassembled WGS sequence"/>
</dbReference>
<dbReference type="GeneID" id="88767532"/>
<dbReference type="EMBL" id="AESD01000618">
    <property type="protein sequence ID" value="EHJ11199.1"/>
    <property type="molecule type" value="Genomic_DNA"/>
</dbReference>
<feature type="domain" description="Peptidase C-terminal archaeal/bacterial" evidence="2">
    <location>
        <begin position="2332"/>
        <end position="2410"/>
    </location>
</feature>
<name>G5J9D8_CROWT</name>
<sequence length="3379" mass="356388">MATIFLEVLKGTFNGERNEFRDTILTPELVESLGEQSGSSILIFSLQTEGEIPDGGIEVTVDSDIALTDYFSNLGRLPFTVGGEVLEAVYDNDGVATGFRMRIDSPNALVSLPLENKEEIETDGPETGTFSLVEVGEGNDIDPNGDSVTVTFYDSLDTAPTPDPEPEVSLTISETELVESEGNTTTLTFNVDEEIPDGGILVYVNSTSGNRGELGEFDVFNAEISGGTTPFPNFAASGFYFNILEDGATITLAAFDETTNPEIEEGIVEGIQAFTFELVDSPGYTPDPEANSISLTIADTPESQIQVSYFVEPAVLIESEGTVGIHTFEVSAELLAKGIIVTVNAPLEEFDLNAIVVEGGEISAVEADTFLFRIIEESATINLPVANDGEAEGLEEAVFSLQGGDDYEVNPEANGGTFRLVDTPDQVPVEPPEPPQDNEPNDIISLAVATGLSTDNSQVSIDGSINYDNSNRYDLETGRLYIDFTEDVDLYAVDLVAGDVLRLDIDAGSIYSSDESPDTILRLFDGEGNQLAQSDDDFAPDELFGPGRQDSYLEFTAETDGTYYVGVSSFGNGEFGFTNDPYDPKVPGSGTGRSSGLYKLNLRLNEEFTAEETEIPAGNGEGPTVSISATPATYDSDDNLISNALVQYTPERRNASILTLGLDVDGTIPPEGVELYLTSNIDLSTVFSSGAPFSSEGVEVLGAVFNDLGEPIGLKVNLNANSGFINLNLDDPEEAPTDGEETLSFTLEPAAGYVVGDGSFSTTIYDTLDDVPPLPTVPTVGISITEGELIESEGNTTILTFTLDAPPPPEGVTVNVDSGIRAALGDFDVFNANIVGGNFPSPNFRASGFFFTITEQTATIEVAAFDETTNPEIPPEDALEGIEEFTFTLQPGVGYAVAPLENSVTVSIADNPDSVVIDPDPDDPDPDPEPTIDLSEGNNTIPEAIVTGLSASNPSITVRGTIDTDRATRNVVDASEDVDMYRFELKPGDKLTVDVDSIPYEIEGVEEIQRLDSELRLFDAEGNELQLVTGAAAPDEVFTANRDAYLEFVAEDYGVFYVGVAQLGNRTYNPFDATDGSGSGRIFPDFGINIGEYELTATLEDGGQPEVPFIFDKPYFEEGENSDDTIDTATPTGLTSETPTVTIEGEIAGNFFTEDLSLRTDNTEDADMYSVELAAGDVLRLDIDARINRSSSESPDTILRLFDADGNQLAQSDDDFAPDELYAPGRQDSYLEFTATEAGTYYVGVSSFGNGEFGFTNDPYDPNVAGSGTGRSDGAYTLNLSLNVEPTPQETVIPAPTGEGATVSLSASAGTFDGDDNLLANALVQFEDGNASILTLGLNVDGDIPAEGLEVFLTSNIDLSTVFSTRAPFSPGEAEVLGAVYDDTGAPIGLRIKLTSSSDIINLNVFSPDEAPTDGPEELIFTLEPSAGYTVGEGTFSTTIYDTLADVPAAPTVPAVGISLSETTLVESEGNLTTLTFTLDSPAPAGGVLVNVDSGVRAALGEFNVFDAEITGGTFPSPNFRASGFFFNINEGVTEATITLSAFDETTNPDIPPEDALEGIEELTFALQPGAGYAIAPDAGAVTVTIADNPESVVLPPDDGGGDGGDGDDTPREVEFNDTIADATPTELGFGKPQYEVVGEIGGTSRTTRNLIDQGEDVDMYAFDLEAGQTAILNVEADGEESLLAPVLRIFDAAGNEVAIVENAVTLDTVEEAERSASLNFTAPETGTYYAAISNLGNTFYDPNEQGSGSGWTFEDEFEPDPYRFSIELEGVLVEDNDTVSTNNDTIADALALDLTSDNPNLFVEAEFKQRFEDRSNTADATEDVDFYEVQLNAGDRITVDADSVLIDFDGFPSGPAPDLKIFNAAGEELVYSRIDGAPDEFFIAGRDGYLDFTAEETGTYYIGASQYRNDSYDPNEVGSGSGAVFSPRFGVLAGGEYTLSIALNPEGFNGEVFEEFTGTPGEDVPVVAFTTAPGTFGRGDVVISSELIESEPDATGILDFTFSVEGEIPEGGLEVLVKSETDFSTYFEGLASNPRVAVGGEIISGLYDADGGLIGFKALLTANNARFPYNANSDRDDDPTTPETVTFSLANSPDYAASEISSSSEVTFYDDLSQVPATGTVPQVGISVDQTQLIESEGTEVTLTVTTTGDIPDDGLLVYIDGGERGFLGEFDVFNAQISGGTFPSPNGAASGFFFRVFENVATITLEVFDETTNDQIPPEDALEGVENFTVALQLTDDYTIDPGAASVDITILDNPDSVPIDDDGNGNGGGGTDDMANVVTDNDGRNTIDDTLETAVETGLGLTGIEVTVEGTIAVRWRNSPEQRADNTEDVDMYSMNLQSGDVVDISATSVPFILDGIEQITAPTLRLFDEAGNELAIAETIFTDDVVEEPSLSFTAPEAGTYYVGVSQYFNDNYDPQVNASGDGVQLVDEGISPGAYILNLTLDSFVLEGDVDLDPGAVDADTDIFIAPAATVDLSDDTEIGDLRGEGNLNVGDNTFTINGDAETTFNGSLTGSGTIVFSGDGSLNLTGDNSGFTGQIILEDGTVLVDGNLGNSPITISAEATVGGTGTTGAVTVEEGGSITPGSSPGILNTGDLDLAVGGILDMEIEGNDVPGTDYDQINVTGTVDVEGAILNIITSEGMVTDNDPITLIENDESDAITGTFAEVLVDGVSFSGEQGTELEIDGQTYFLNYQGDDGNDLVLQAVQRQIVDGNTSIALDLEALGGLTLVFVDSEETPAEGFDVAFDIVDDQTTFEIDVNPIAFDSGTIEHNGSITLGVGEGEVTLGNFSIAFDPTRVSDTASGFFVADTLDDALGLEVLFDIGGLTVDLSDDQTTLDLVGDLLLSPELATALGLEAGIDVGDTLVESIVRDPAETPVISMFVVPASETNPDGSIILNEDDGRLVSIQLIYEAGVVPPGGIPVLWTGDFGGFFFDEPTRFDGNRPEPPQGFINIVPIENRGTEFEVAPLTIDESALSFFIFDDTIEEAPITYDLLLEALSEDVIIGNSNVVVTLQDGPNSNPGEGPIVSLSVTETELEEGDEFTVNFTVVGDIPPEGVTVYVDGDFQSLSEFNIFGDDGIDPDTDLVGLAGFPEQDQDAGGFFATITQPEASITLSVFEGDGPNEGQEAITFDLVNGELYEVPPDGDGQSVTLIIDDGGEDAEYVLESGVTSVYLDFDLLEDVAGVTLVSADSDATPEPRPASLPEFQVGFEITEETDFSFEPVGFVPVGGSIEHDGTITLAVGGTQVTVGEFSIGYDPTRESETASGFFVADTLDDDLGLGILFDLGIPETATVAGPTGEDFDLGDADLLLSPELAGALGNADLAGADVGDARVDGLVSLAPPVVSISTTTPEVTEDEAPEARVTLTVDGEIPDDG</sequence>
<reference evidence="3 4" key="1">
    <citation type="journal article" date="2011" name="Front. Microbiol.">
        <title>Two Strains of Crocosphaera watsonii with Highly Conserved Genomes are Distinguished by Strain-Specific Features.</title>
        <authorList>
            <person name="Bench S.R."/>
            <person name="Ilikchyan I.N."/>
            <person name="Tripp H.J."/>
            <person name="Zehr J.P."/>
        </authorList>
    </citation>
    <scope>NUCLEOTIDE SEQUENCE [LARGE SCALE GENOMIC DNA]</scope>
    <source>
        <strain evidence="3 4">WH 0003</strain>
    </source>
</reference>
<dbReference type="Pfam" id="PF04151">
    <property type="entry name" value="PPC"/>
    <property type="match status" value="4"/>
</dbReference>
<gene>
    <name evidence="3" type="ORF">CWATWH0003_4054a1</name>
</gene>
<feature type="domain" description="Peptidase C-terminal archaeal/bacterial" evidence="2">
    <location>
        <begin position="1165"/>
        <end position="1247"/>
    </location>
</feature>
<organism evidence="3 4">
    <name type="scientific">Crocosphaera watsonii WH 0003</name>
    <dbReference type="NCBI Taxonomy" id="423471"/>
    <lineage>
        <taxon>Bacteria</taxon>
        <taxon>Bacillati</taxon>
        <taxon>Cyanobacteriota</taxon>
        <taxon>Cyanophyceae</taxon>
        <taxon>Oscillatoriophycideae</taxon>
        <taxon>Chroococcales</taxon>
        <taxon>Aphanothecaceae</taxon>
        <taxon>Crocosphaera</taxon>
    </lineage>
</organism>
<feature type="region of interest" description="Disordered" evidence="1">
    <location>
        <begin position="914"/>
        <end position="937"/>
    </location>
</feature>
<dbReference type="Gene3D" id="2.60.120.380">
    <property type="match status" value="6"/>
</dbReference>
<evidence type="ECO:0000313" key="3">
    <source>
        <dbReference type="EMBL" id="EHJ11199.1"/>
    </source>
</evidence>
<evidence type="ECO:0000259" key="2">
    <source>
        <dbReference type="Pfam" id="PF04151"/>
    </source>
</evidence>
<proteinExistence type="predicted"/>
<protein>
    <recommendedName>
        <fullName evidence="2">Peptidase C-terminal archaeal/bacterial domain-containing protein</fullName>
    </recommendedName>
</protein>
<feature type="compositionally biased region" description="Acidic residues" evidence="1">
    <location>
        <begin position="919"/>
        <end position="930"/>
    </location>
</feature>
<dbReference type="InterPro" id="IPR007280">
    <property type="entry name" value="Peptidase_C_arc/bac"/>
</dbReference>
<feature type="domain" description="Peptidase C-terminal archaeal/bacterial" evidence="2">
    <location>
        <begin position="487"/>
        <end position="569"/>
    </location>
</feature>
<feature type="non-terminal residue" evidence="3">
    <location>
        <position position="3379"/>
    </location>
</feature>